<name>A0A2M3ZPJ1_9DIPT</name>
<evidence type="ECO:0000313" key="1">
    <source>
        <dbReference type="EMBL" id="MBW30456.1"/>
    </source>
</evidence>
<dbReference type="AlphaFoldDB" id="A0A2M3ZPJ1"/>
<organism evidence="1">
    <name type="scientific">Anopheles braziliensis</name>
    <dbReference type="NCBI Taxonomy" id="58242"/>
    <lineage>
        <taxon>Eukaryota</taxon>
        <taxon>Metazoa</taxon>
        <taxon>Ecdysozoa</taxon>
        <taxon>Arthropoda</taxon>
        <taxon>Hexapoda</taxon>
        <taxon>Insecta</taxon>
        <taxon>Pterygota</taxon>
        <taxon>Neoptera</taxon>
        <taxon>Endopterygota</taxon>
        <taxon>Diptera</taxon>
        <taxon>Nematocera</taxon>
        <taxon>Culicoidea</taxon>
        <taxon>Culicidae</taxon>
        <taxon>Anophelinae</taxon>
        <taxon>Anopheles</taxon>
    </lineage>
</organism>
<accession>A0A2M3ZPJ1</accession>
<dbReference type="EMBL" id="GGFM01009705">
    <property type="protein sequence ID" value="MBW30456.1"/>
    <property type="molecule type" value="Transcribed_RNA"/>
</dbReference>
<protein>
    <submittedName>
        <fullName evidence="1">Putative secreted peptide</fullName>
    </submittedName>
</protein>
<reference evidence="1" key="1">
    <citation type="submission" date="2018-01" db="EMBL/GenBank/DDBJ databases">
        <title>An insight into the sialome of Amazonian anophelines.</title>
        <authorList>
            <person name="Ribeiro J.M."/>
            <person name="Scarpassa V."/>
            <person name="Calvo E."/>
        </authorList>
    </citation>
    <scope>NUCLEOTIDE SEQUENCE</scope>
    <source>
        <tissue evidence="1">Salivary glands</tissue>
    </source>
</reference>
<proteinExistence type="predicted"/>
<sequence length="132" mass="13810">MPPSVNSRRLFASAAFAITCGSTASSRTNGRCGPDSSVWMAFRIVSVRSVSQESNASTTPTSRLCCPVNASRQRTISVIRLTSAPSAVNGAASLLENACFKCLPCDMNSALASFDQACKLAMAPASRKPSNT</sequence>